<sequence length="396" mass="44074">MATLNYTADRISALRALRGRLRSAQYTWEVRQLLKNTAGATGLKQLQLVQWQDEDNHRKNLLHFLVDERLEKVAILLIEVFWSQKEEDQRQLMRIIRYPKCYIDSPEGSGGEYTVERLAEGRNCEQLVDLISRFRELCPQDNTREEEEDEEEHEEETEEERANATERMKRLQRISTPIPRTPSSPPSPTSSSNGSLEPANFSPLHVFTTTRKKKKTPQNLHAAQQVSSGSSPRSTPPRSTPPLARGGTPVEITIWSSPPPPPSLSPSPAVVVQTPILLRGSGQPSTPPPLFIPSTTPPPAPGAPDTALWYPPSEHSEHSDPEPGSDPEREDQRARIQSHSSPPGSSVPASSERTPEPVTPVRLLLVPANFLSPLGNIWFETESSRAALRDSGRSRS</sequence>
<accession>A0ABR3DIQ4</accession>
<protein>
    <submittedName>
        <fullName evidence="2">Uncharacterized protein</fullName>
    </submittedName>
</protein>
<dbReference type="EMBL" id="JAVLET010000003">
    <property type="protein sequence ID" value="KAL0472565.1"/>
    <property type="molecule type" value="Genomic_DNA"/>
</dbReference>
<evidence type="ECO:0000313" key="2">
    <source>
        <dbReference type="EMBL" id="KAL0472565.1"/>
    </source>
</evidence>
<name>A0ABR3DIQ4_NEUIN</name>
<keyword evidence="3" id="KW-1185">Reference proteome</keyword>
<evidence type="ECO:0000256" key="1">
    <source>
        <dbReference type="SAM" id="MobiDB-lite"/>
    </source>
</evidence>
<feature type="compositionally biased region" description="Basic and acidic residues" evidence="1">
    <location>
        <begin position="314"/>
        <end position="334"/>
    </location>
</feature>
<dbReference type="Proteomes" id="UP001451303">
    <property type="component" value="Unassembled WGS sequence"/>
</dbReference>
<feature type="compositionally biased region" description="Polar residues" evidence="1">
    <location>
        <begin position="217"/>
        <end position="226"/>
    </location>
</feature>
<evidence type="ECO:0000313" key="3">
    <source>
        <dbReference type="Proteomes" id="UP001451303"/>
    </source>
</evidence>
<feature type="region of interest" description="Disordered" evidence="1">
    <location>
        <begin position="139"/>
        <end position="358"/>
    </location>
</feature>
<feature type="compositionally biased region" description="Low complexity" evidence="1">
    <location>
        <begin position="338"/>
        <end position="351"/>
    </location>
</feature>
<feature type="compositionally biased region" description="Pro residues" evidence="1">
    <location>
        <begin position="285"/>
        <end position="302"/>
    </location>
</feature>
<reference evidence="2 3" key="1">
    <citation type="submission" date="2023-09" db="EMBL/GenBank/DDBJ databases">
        <title>Multi-omics analysis of a traditional fermented food reveals byproduct-associated fungal strains for waste-to-food upcycling.</title>
        <authorList>
            <consortium name="Lawrence Berkeley National Laboratory"/>
            <person name="Rekdal V.M."/>
            <person name="Villalobos-Escobedo J.M."/>
            <person name="Rodriguez-Valeron N."/>
            <person name="Garcia M.O."/>
            <person name="Vasquez D.P."/>
            <person name="Damayanti I."/>
            <person name="Sorensen P.M."/>
            <person name="Baidoo E.E."/>
            <person name="De Carvalho A.C."/>
            <person name="Riley R."/>
            <person name="Lipzen A."/>
            <person name="He G."/>
            <person name="Yan M."/>
            <person name="Haridas S."/>
            <person name="Daum C."/>
            <person name="Yoshinaga Y."/>
            <person name="Ng V."/>
            <person name="Grigoriev I.V."/>
            <person name="Munk R."/>
            <person name="Nuraida L."/>
            <person name="Wijaya C.H."/>
            <person name="Morales P.-C."/>
            <person name="Keasling J.D."/>
        </authorList>
    </citation>
    <scope>NUCLEOTIDE SEQUENCE [LARGE SCALE GENOMIC DNA]</scope>
    <source>
        <strain evidence="2 3">FGSC 2613</strain>
    </source>
</reference>
<feature type="compositionally biased region" description="Acidic residues" evidence="1">
    <location>
        <begin position="144"/>
        <end position="159"/>
    </location>
</feature>
<feature type="compositionally biased region" description="Pro residues" evidence="1">
    <location>
        <begin position="179"/>
        <end position="188"/>
    </location>
</feature>
<feature type="compositionally biased region" description="Basic and acidic residues" evidence="1">
    <location>
        <begin position="160"/>
        <end position="169"/>
    </location>
</feature>
<proteinExistence type="predicted"/>
<organism evidence="2 3">
    <name type="scientific">Neurospora intermedia</name>
    <dbReference type="NCBI Taxonomy" id="5142"/>
    <lineage>
        <taxon>Eukaryota</taxon>
        <taxon>Fungi</taxon>
        <taxon>Dikarya</taxon>
        <taxon>Ascomycota</taxon>
        <taxon>Pezizomycotina</taxon>
        <taxon>Sordariomycetes</taxon>
        <taxon>Sordariomycetidae</taxon>
        <taxon>Sordariales</taxon>
        <taxon>Sordariaceae</taxon>
        <taxon>Neurospora</taxon>
    </lineage>
</organism>
<comment type="caution">
    <text evidence="2">The sequence shown here is derived from an EMBL/GenBank/DDBJ whole genome shotgun (WGS) entry which is preliminary data.</text>
</comment>
<gene>
    <name evidence="2" type="ORF">QR685DRAFT_596702</name>
</gene>